<comment type="caution">
    <text evidence="1">The sequence shown here is derived from an EMBL/GenBank/DDBJ whole genome shotgun (WGS) entry which is preliminary data.</text>
</comment>
<sequence length="95" mass="10913">MPGAKRNGPVIIAVILEKKAIKKASSEEEGSVYRVVSVAIKFDRTKDFEFVWYEDMFFRCAGFFITLDKTYFIMKPYATTVNNIKNHTILVPTLL</sequence>
<dbReference type="AlphaFoldDB" id="A0A0P6W1V5"/>
<dbReference type="Proteomes" id="UP000050398">
    <property type="component" value="Unassembled WGS sequence"/>
</dbReference>
<reference evidence="1 2" key="1">
    <citation type="submission" date="2015-08" db="EMBL/GenBank/DDBJ databases">
        <title>Draft Genome Sequence of Bacillus vietnamensis UCD-SED5.</title>
        <authorList>
            <person name="Lee R.D."/>
            <person name="Jospin G."/>
            <person name="Lang J.M."/>
            <person name="Coil D.A."/>
            <person name="Eisen J.A."/>
        </authorList>
    </citation>
    <scope>NUCLEOTIDE SEQUENCE [LARGE SCALE GENOMIC DNA]</scope>
    <source>
        <strain evidence="1 2">UCD-SED5</strain>
    </source>
</reference>
<proteinExistence type="predicted"/>
<evidence type="ECO:0000313" key="2">
    <source>
        <dbReference type="Proteomes" id="UP000050398"/>
    </source>
</evidence>
<dbReference type="EMBL" id="LIXZ01000006">
    <property type="protein sequence ID" value="KPL59827.1"/>
    <property type="molecule type" value="Genomic_DNA"/>
</dbReference>
<organism evidence="1 2">
    <name type="scientific">Rossellomorea vietnamensis</name>
    <dbReference type="NCBI Taxonomy" id="218284"/>
    <lineage>
        <taxon>Bacteria</taxon>
        <taxon>Bacillati</taxon>
        <taxon>Bacillota</taxon>
        <taxon>Bacilli</taxon>
        <taxon>Bacillales</taxon>
        <taxon>Bacillaceae</taxon>
        <taxon>Rossellomorea</taxon>
    </lineage>
</organism>
<protein>
    <submittedName>
        <fullName evidence="1">Uncharacterized protein</fullName>
    </submittedName>
</protein>
<gene>
    <name evidence="1" type="ORF">AM506_10260</name>
</gene>
<evidence type="ECO:0000313" key="1">
    <source>
        <dbReference type="EMBL" id="KPL59827.1"/>
    </source>
</evidence>
<name>A0A0P6W1V5_9BACI</name>
<dbReference type="PATRIC" id="fig|218284.4.peg.3725"/>
<dbReference type="RefSeq" id="WP_060672390.1">
    <property type="nucleotide sequence ID" value="NZ_JBCNGU010000018.1"/>
</dbReference>
<accession>A0A0P6W1V5</accession>